<feature type="binding site" evidence="8">
    <location>
        <position position="199"/>
    </location>
    <ligand>
        <name>Zn(2+)</name>
        <dbReference type="ChEBI" id="CHEBI:29105"/>
    </ligand>
</feature>
<dbReference type="Gene3D" id="3.30.1600.10">
    <property type="entry name" value="SIR2/SIRT2 'Small Domain"/>
    <property type="match status" value="1"/>
</dbReference>
<dbReference type="Pfam" id="PF02146">
    <property type="entry name" value="SIR2"/>
    <property type="match status" value="1"/>
</dbReference>
<dbReference type="PROSITE" id="PS50305">
    <property type="entry name" value="SIRTUIN"/>
    <property type="match status" value="1"/>
</dbReference>
<dbReference type="PANTHER" id="PTHR11085">
    <property type="entry name" value="NAD-DEPENDENT PROTEIN DEACYLASE SIRTUIN-5, MITOCHONDRIAL-RELATED"/>
    <property type="match status" value="1"/>
</dbReference>
<feature type="binding site" evidence="8">
    <location>
        <position position="202"/>
    </location>
    <ligand>
        <name>Zn(2+)</name>
        <dbReference type="ChEBI" id="CHEBI:29105"/>
    </ligand>
</feature>
<keyword evidence="5 7" id="KW-0862">Zinc</keyword>
<sequence length="364" mass="42022">MSFEHFDSSKNESYSDIKTDELQEFSLDPKTQTARVIKSPTLESFVEYIQNHKTKNIIVLSGAGISTAAGIPDFRTPGTGLYDNLQKFDLPEPEDIFDIEYFHENPLPFYTLAKELYPGNFQPTLTHYFIRFLNERGLLLRNFTQNIDTLERVCGLPESKLVEAHGSFYTAHCTSPSCLEEYQQDWVKEKIFNSEIPKCQSCDALIKPDITFFGETLPKRYHECIEEDFDHCELLIVIGTSLKVQPFASLIDRVGSHVPRLLINRELCGVQKDPTVRSYLGFDFQGIHQPYQRDALFLGTADEGCLKLMELLDWKEDFMRFYELETASYELNIKPISSKLPEEILEEQETDELTQYLEKITLTV</sequence>
<evidence type="ECO:0000256" key="8">
    <source>
        <dbReference type="PROSITE-ProRule" id="PRU00236"/>
    </source>
</evidence>
<dbReference type="Proteomes" id="UP001479436">
    <property type="component" value="Unassembled WGS sequence"/>
</dbReference>
<evidence type="ECO:0000256" key="7">
    <source>
        <dbReference type="PIRNR" id="PIRNR037938"/>
    </source>
</evidence>
<dbReference type="PIRSF" id="PIRSF037938">
    <property type="entry name" value="SIR2_euk"/>
    <property type="match status" value="1"/>
</dbReference>
<feature type="binding site" evidence="8">
    <location>
        <position position="178"/>
    </location>
    <ligand>
        <name>Zn(2+)</name>
        <dbReference type="ChEBI" id="CHEBI:29105"/>
    </ligand>
</feature>
<dbReference type="EC" id="2.3.1.286" evidence="7"/>
<dbReference type="InterPro" id="IPR003000">
    <property type="entry name" value="Sirtuin"/>
</dbReference>
<keyword evidence="4 7" id="KW-0479">Metal-binding</keyword>
<keyword evidence="11" id="KW-1185">Reference proteome</keyword>
<keyword evidence="3 7" id="KW-0808">Transferase</keyword>
<evidence type="ECO:0000313" key="10">
    <source>
        <dbReference type="EMBL" id="KAK9729772.1"/>
    </source>
</evidence>
<evidence type="ECO:0000256" key="4">
    <source>
        <dbReference type="ARBA" id="ARBA00022723"/>
    </source>
</evidence>
<dbReference type="EMBL" id="JASJQH010006876">
    <property type="protein sequence ID" value="KAK9729772.1"/>
    <property type="molecule type" value="Genomic_DNA"/>
</dbReference>
<evidence type="ECO:0000256" key="6">
    <source>
        <dbReference type="ARBA" id="ARBA00023027"/>
    </source>
</evidence>
<gene>
    <name evidence="10" type="primary">HST2_1</name>
    <name evidence="10" type="ORF">K7432_000019</name>
</gene>
<feature type="domain" description="Deacetylase sirtuin-type" evidence="9">
    <location>
        <begin position="35"/>
        <end position="315"/>
    </location>
</feature>
<dbReference type="SUPFAM" id="SSF52467">
    <property type="entry name" value="DHS-like NAD/FAD-binding domain"/>
    <property type="match status" value="1"/>
</dbReference>
<proteinExistence type="inferred from homology"/>
<dbReference type="Gene3D" id="3.40.50.1220">
    <property type="entry name" value="TPP-binding domain"/>
    <property type="match status" value="1"/>
</dbReference>
<dbReference type="PANTHER" id="PTHR11085:SF6">
    <property type="entry name" value="NAD-DEPENDENT PROTEIN DEACETYLASE SIRTUIN-2"/>
    <property type="match status" value="1"/>
</dbReference>
<reference evidence="10 11" key="1">
    <citation type="submission" date="2023-04" db="EMBL/GenBank/DDBJ databases">
        <title>Genome of Basidiobolus ranarum AG-B5.</title>
        <authorList>
            <person name="Stajich J.E."/>
            <person name="Carter-House D."/>
            <person name="Gryganskyi A."/>
        </authorList>
    </citation>
    <scope>NUCLEOTIDE SEQUENCE [LARGE SCALE GENOMIC DNA]</scope>
    <source>
        <strain evidence="10 11">AG-B5</strain>
    </source>
</reference>
<dbReference type="InterPro" id="IPR026590">
    <property type="entry name" value="Ssirtuin_cat_dom"/>
</dbReference>
<dbReference type="InterPro" id="IPR029035">
    <property type="entry name" value="DHS-like_NAD/FAD-binding_dom"/>
</dbReference>
<feature type="binding site" evidence="8">
    <location>
        <position position="173"/>
    </location>
    <ligand>
        <name>Zn(2+)</name>
        <dbReference type="ChEBI" id="CHEBI:29105"/>
    </ligand>
</feature>
<name>A0ABR2WBW9_9FUNG</name>
<accession>A0ABR2WBW9</accession>
<evidence type="ECO:0000256" key="2">
    <source>
        <dbReference type="ARBA" id="ARBA00006924"/>
    </source>
</evidence>
<evidence type="ECO:0000256" key="3">
    <source>
        <dbReference type="ARBA" id="ARBA00022679"/>
    </source>
</evidence>
<evidence type="ECO:0000259" key="9">
    <source>
        <dbReference type="PROSITE" id="PS50305"/>
    </source>
</evidence>
<dbReference type="InterPro" id="IPR026591">
    <property type="entry name" value="Sirtuin_cat_small_dom_sf"/>
</dbReference>
<keyword evidence="6 7" id="KW-0520">NAD</keyword>
<feature type="active site" description="Proton acceptor" evidence="8">
    <location>
        <position position="165"/>
    </location>
</feature>
<dbReference type="InterPro" id="IPR017328">
    <property type="entry name" value="Sirtuin_class_I"/>
</dbReference>
<evidence type="ECO:0000256" key="1">
    <source>
        <dbReference type="ARBA" id="ARBA00001947"/>
    </source>
</evidence>
<dbReference type="InterPro" id="IPR050134">
    <property type="entry name" value="NAD-dep_sirtuin_deacylases"/>
</dbReference>
<protein>
    <recommendedName>
        <fullName evidence="7">NAD-dependent protein deacetylase</fullName>
        <ecNumber evidence="7">2.3.1.286</ecNumber>
    </recommendedName>
</protein>
<comment type="cofactor">
    <cofactor evidence="1 7">
        <name>Zn(2+)</name>
        <dbReference type="ChEBI" id="CHEBI:29105"/>
    </cofactor>
</comment>
<comment type="catalytic activity">
    <reaction evidence="7">
        <text>N(6)-acetyl-L-lysyl-[protein] + NAD(+) + H2O = 2''-O-acetyl-ADP-D-ribose + nicotinamide + L-lysyl-[protein]</text>
        <dbReference type="Rhea" id="RHEA:43636"/>
        <dbReference type="Rhea" id="RHEA-COMP:9752"/>
        <dbReference type="Rhea" id="RHEA-COMP:10731"/>
        <dbReference type="ChEBI" id="CHEBI:15377"/>
        <dbReference type="ChEBI" id="CHEBI:17154"/>
        <dbReference type="ChEBI" id="CHEBI:29969"/>
        <dbReference type="ChEBI" id="CHEBI:57540"/>
        <dbReference type="ChEBI" id="CHEBI:61930"/>
        <dbReference type="ChEBI" id="CHEBI:83767"/>
        <dbReference type="EC" id="2.3.1.286"/>
    </reaction>
</comment>
<organism evidence="10 11">
    <name type="scientific">Basidiobolus ranarum</name>
    <dbReference type="NCBI Taxonomy" id="34480"/>
    <lineage>
        <taxon>Eukaryota</taxon>
        <taxon>Fungi</taxon>
        <taxon>Fungi incertae sedis</taxon>
        <taxon>Zoopagomycota</taxon>
        <taxon>Entomophthoromycotina</taxon>
        <taxon>Basidiobolomycetes</taxon>
        <taxon>Basidiobolales</taxon>
        <taxon>Basidiobolaceae</taxon>
        <taxon>Basidiobolus</taxon>
    </lineage>
</organism>
<evidence type="ECO:0000256" key="5">
    <source>
        <dbReference type="ARBA" id="ARBA00022833"/>
    </source>
</evidence>
<evidence type="ECO:0000313" key="11">
    <source>
        <dbReference type="Proteomes" id="UP001479436"/>
    </source>
</evidence>
<comment type="caution">
    <text evidence="10">The sequence shown here is derived from an EMBL/GenBank/DDBJ whole genome shotgun (WGS) entry which is preliminary data.</text>
</comment>
<dbReference type="CDD" id="cd01408">
    <property type="entry name" value="SIRT1"/>
    <property type="match status" value="1"/>
</dbReference>
<comment type="similarity">
    <text evidence="2 7">Belongs to the sirtuin family. Class I subfamily.</text>
</comment>